<comment type="caution">
    <text evidence="1">The sequence shown here is derived from an EMBL/GenBank/DDBJ whole genome shotgun (WGS) entry which is preliminary data.</text>
</comment>
<evidence type="ECO:0000313" key="2">
    <source>
        <dbReference type="Proteomes" id="UP000593567"/>
    </source>
</evidence>
<organism evidence="1 2">
    <name type="scientific">Bugula neritina</name>
    <name type="common">Brown bryozoan</name>
    <name type="synonym">Sertularia neritina</name>
    <dbReference type="NCBI Taxonomy" id="10212"/>
    <lineage>
        <taxon>Eukaryota</taxon>
        <taxon>Metazoa</taxon>
        <taxon>Spiralia</taxon>
        <taxon>Lophotrochozoa</taxon>
        <taxon>Bryozoa</taxon>
        <taxon>Gymnolaemata</taxon>
        <taxon>Cheilostomatida</taxon>
        <taxon>Flustrina</taxon>
        <taxon>Buguloidea</taxon>
        <taxon>Bugulidae</taxon>
        <taxon>Bugula</taxon>
    </lineage>
</organism>
<reference evidence="1" key="1">
    <citation type="submission" date="2020-06" db="EMBL/GenBank/DDBJ databases">
        <title>Draft genome of Bugula neritina, a colonial animal packing powerful symbionts and potential medicines.</title>
        <authorList>
            <person name="Rayko M."/>
        </authorList>
    </citation>
    <scope>NUCLEOTIDE SEQUENCE [LARGE SCALE GENOMIC DNA]</scope>
    <source>
        <strain evidence="1">Kwan_BN1</strain>
    </source>
</reference>
<evidence type="ECO:0000313" key="1">
    <source>
        <dbReference type="EMBL" id="KAF6024136.1"/>
    </source>
</evidence>
<dbReference type="Gene3D" id="2.120.10.30">
    <property type="entry name" value="TolB, C-terminal domain"/>
    <property type="match status" value="1"/>
</dbReference>
<dbReference type="InterPro" id="IPR011042">
    <property type="entry name" value="6-blade_b-propeller_TolB-like"/>
</dbReference>
<dbReference type="EMBL" id="VXIV02002612">
    <property type="protein sequence ID" value="KAF6024136.1"/>
    <property type="molecule type" value="Genomic_DNA"/>
</dbReference>
<sequence>MTKSLISEEVTSVCFSSKGEAIAGTFAGLLKSYNRSDILTNSVKTSGAIWSVCENGGKVYAQCSDRTVEVYSLDLKVQLKRWTTQFQAGKIAVVNGEVYVSNPKKKSVVTFDGDGNEVGKITHPSFEVPIHIKPYGKDGLVVSDTEAECVFMFRNGHCKWQIGHANCTGISVDRNNEQIWVKRLNKKTLTVLSPEGEKLGYTEVHSLTSDIKHDMAVDGKRLYLASNNGLSTSREGSSVCVIS</sequence>
<dbReference type="AlphaFoldDB" id="A0A7J7JEV9"/>
<gene>
    <name evidence="1" type="ORF">EB796_017531</name>
</gene>
<dbReference type="SUPFAM" id="SSF63829">
    <property type="entry name" value="Calcium-dependent phosphotriesterase"/>
    <property type="match status" value="1"/>
</dbReference>
<accession>A0A7J7JEV9</accession>
<name>A0A7J7JEV9_BUGNE</name>
<proteinExistence type="predicted"/>
<keyword evidence="2" id="KW-1185">Reference proteome</keyword>
<dbReference type="Proteomes" id="UP000593567">
    <property type="component" value="Unassembled WGS sequence"/>
</dbReference>
<protein>
    <submittedName>
        <fullName evidence="1">Uncharacterized protein</fullName>
    </submittedName>
</protein>